<name>A0A1H7TNS1_STIAU</name>
<dbReference type="Pfam" id="PF09265">
    <property type="entry name" value="Cytokin-bind"/>
    <property type="match status" value="1"/>
</dbReference>
<evidence type="ECO:0000256" key="5">
    <source>
        <dbReference type="ARBA" id="ARBA00023002"/>
    </source>
</evidence>
<dbReference type="GO" id="GO:0019139">
    <property type="term" value="F:cytokinin dehydrogenase activity"/>
    <property type="evidence" value="ECO:0007669"/>
    <property type="project" value="InterPro"/>
</dbReference>
<dbReference type="PANTHER" id="PTHR13878">
    <property type="entry name" value="GULONOLACTONE OXIDASE"/>
    <property type="match status" value="1"/>
</dbReference>
<evidence type="ECO:0000313" key="9">
    <source>
        <dbReference type="Proteomes" id="UP000182719"/>
    </source>
</evidence>
<reference evidence="9" key="1">
    <citation type="submission" date="2016-10" db="EMBL/GenBank/DDBJ databases">
        <authorList>
            <person name="Varghese N."/>
            <person name="Submissions S."/>
        </authorList>
    </citation>
    <scope>NUCLEOTIDE SEQUENCE [LARGE SCALE GENOMIC DNA]</scope>
    <source>
        <strain evidence="9">DSM 17044</strain>
    </source>
</reference>
<evidence type="ECO:0000256" key="3">
    <source>
        <dbReference type="ARBA" id="ARBA00022630"/>
    </source>
</evidence>
<dbReference type="InterPro" id="IPR006094">
    <property type="entry name" value="Oxid_FAD_bind_N"/>
</dbReference>
<dbReference type="InterPro" id="IPR036318">
    <property type="entry name" value="FAD-bd_PCMH-like_sf"/>
</dbReference>
<dbReference type="SUPFAM" id="SSF55103">
    <property type="entry name" value="FAD-linked oxidases, C-terminal domain"/>
    <property type="match status" value="1"/>
</dbReference>
<evidence type="ECO:0000256" key="2">
    <source>
        <dbReference type="ARBA" id="ARBA00005466"/>
    </source>
</evidence>
<dbReference type="Gene3D" id="3.40.462.10">
    <property type="entry name" value="FAD-linked oxidases, C-terminal domain"/>
    <property type="match status" value="1"/>
</dbReference>
<proteinExistence type="inferred from homology"/>
<accession>A0A1H7TNS1</accession>
<dbReference type="Gene3D" id="3.30.465.10">
    <property type="match status" value="1"/>
</dbReference>
<dbReference type="InterPro" id="IPR006311">
    <property type="entry name" value="TAT_signal"/>
</dbReference>
<protein>
    <submittedName>
        <fullName evidence="8">FAD/FMN-containing dehydrogenase</fullName>
    </submittedName>
</protein>
<dbReference type="PANTHER" id="PTHR13878:SF53">
    <property type="entry name" value="CYTOKININ DEHYDROGENASE 6"/>
    <property type="match status" value="1"/>
</dbReference>
<dbReference type="Proteomes" id="UP000182719">
    <property type="component" value="Unassembled WGS sequence"/>
</dbReference>
<dbReference type="GO" id="GO:0071949">
    <property type="term" value="F:FAD binding"/>
    <property type="evidence" value="ECO:0007669"/>
    <property type="project" value="InterPro"/>
</dbReference>
<evidence type="ECO:0000256" key="4">
    <source>
        <dbReference type="ARBA" id="ARBA00022827"/>
    </source>
</evidence>
<keyword evidence="9" id="KW-1185">Reference proteome</keyword>
<dbReference type="PROSITE" id="PS51387">
    <property type="entry name" value="FAD_PCMH"/>
    <property type="match status" value="1"/>
</dbReference>
<gene>
    <name evidence="8" type="ORF">SAMN05444354_10985</name>
</gene>
<dbReference type="InterPro" id="IPR016170">
    <property type="entry name" value="Cytok_DH_C_sf"/>
</dbReference>
<dbReference type="InterPro" id="IPR016167">
    <property type="entry name" value="FAD-bd_PCMH_sub1"/>
</dbReference>
<sequence>MSSPVHPRRKMLQGALAVAAVAFNPLSRSWAATAEPGTLHVPDFDGQLLLDTGTRASAADDFGHIVHHAPWAVLVPGSVEDIVKVVRFARAHGLKVAGTRGIGESHSTHGQAQVEGGIVIDMSALSTIHEIGAASVWVDAGVRWNALLQATVPLGKSPPTLTDYIDLSVGGTLSVGGIGGQVFRHGLQVDNVLEMDVVTGRGELVRCSRLIHRPLFDAVRGGLGQFGIIVRARIRLVAVLPQARTYTAVYTDLPRFLADQVLLIESGRFDYVEGSVSIANGGRSFQLEAVKYFKPGAEPDDAALLAGLSYQPGTLQVADSSYYDFTNRLAPLIAFLQSSGLWEYPHPWLDMFVPGTVAASFVKQVLDQTPEAEMGGGPILLYPFRLDKLTAPFVRVPPGRHAFLFSLLRTAVPPTEENVAALVAKNQLFVEQLMQVGGRRYAIGSAPPGPGGWREHFEPLWPSFQAAKALFDPDNVLTPGQRIF</sequence>
<keyword evidence="4" id="KW-0274">FAD</keyword>
<dbReference type="AlphaFoldDB" id="A0A1H7TNS1"/>
<dbReference type="InterPro" id="IPR015345">
    <property type="entry name" value="Cytokinin_DH_FAD/cytokin-bd"/>
</dbReference>
<comment type="similarity">
    <text evidence="2">Belongs to the oxygen-dependent FAD-linked oxidoreductase family.</text>
</comment>
<evidence type="ECO:0000256" key="6">
    <source>
        <dbReference type="SAM" id="SignalP"/>
    </source>
</evidence>
<dbReference type="SUPFAM" id="SSF56176">
    <property type="entry name" value="FAD-binding/transporter-associated domain-like"/>
    <property type="match status" value="1"/>
</dbReference>
<dbReference type="InterPro" id="IPR016169">
    <property type="entry name" value="FAD-bd_PCMH_sub2"/>
</dbReference>
<dbReference type="InterPro" id="IPR050432">
    <property type="entry name" value="FAD-linked_Oxidoreductases_BP"/>
</dbReference>
<keyword evidence="5" id="KW-0560">Oxidoreductase</keyword>
<dbReference type="InterPro" id="IPR016164">
    <property type="entry name" value="FAD-linked_Oxase-like_C"/>
</dbReference>
<evidence type="ECO:0000256" key="1">
    <source>
        <dbReference type="ARBA" id="ARBA00001974"/>
    </source>
</evidence>
<feature type="signal peptide" evidence="6">
    <location>
        <begin position="1"/>
        <end position="34"/>
    </location>
</feature>
<dbReference type="PROSITE" id="PS51318">
    <property type="entry name" value="TAT"/>
    <property type="match status" value="1"/>
</dbReference>
<feature type="chain" id="PRO_5010198338" evidence="6">
    <location>
        <begin position="35"/>
        <end position="484"/>
    </location>
</feature>
<dbReference type="GO" id="GO:0009690">
    <property type="term" value="P:cytokinin metabolic process"/>
    <property type="evidence" value="ECO:0007669"/>
    <property type="project" value="InterPro"/>
</dbReference>
<dbReference type="InterPro" id="IPR016166">
    <property type="entry name" value="FAD-bd_PCMH"/>
</dbReference>
<dbReference type="OrthoDB" id="9775082at2"/>
<dbReference type="EMBL" id="FOAP01000009">
    <property type="protein sequence ID" value="SEL86006.1"/>
    <property type="molecule type" value="Genomic_DNA"/>
</dbReference>
<feature type="domain" description="FAD-binding PCMH-type" evidence="7">
    <location>
        <begin position="66"/>
        <end position="239"/>
    </location>
</feature>
<comment type="cofactor">
    <cofactor evidence="1">
        <name>FAD</name>
        <dbReference type="ChEBI" id="CHEBI:57692"/>
    </cofactor>
</comment>
<organism evidence="8 9">
    <name type="scientific">Stigmatella aurantiaca</name>
    <dbReference type="NCBI Taxonomy" id="41"/>
    <lineage>
        <taxon>Bacteria</taxon>
        <taxon>Pseudomonadati</taxon>
        <taxon>Myxococcota</taxon>
        <taxon>Myxococcia</taxon>
        <taxon>Myxococcales</taxon>
        <taxon>Cystobacterineae</taxon>
        <taxon>Archangiaceae</taxon>
        <taxon>Stigmatella</taxon>
    </lineage>
</organism>
<dbReference type="Gene3D" id="3.30.43.10">
    <property type="entry name" value="Uridine Diphospho-n-acetylenolpyruvylglucosamine Reductase, domain 2"/>
    <property type="match status" value="1"/>
</dbReference>
<keyword evidence="3" id="KW-0285">Flavoprotein</keyword>
<evidence type="ECO:0000313" key="8">
    <source>
        <dbReference type="EMBL" id="SEL86006.1"/>
    </source>
</evidence>
<evidence type="ECO:0000259" key="7">
    <source>
        <dbReference type="PROSITE" id="PS51387"/>
    </source>
</evidence>
<dbReference type="RefSeq" id="WP_075007964.1">
    <property type="nucleotide sequence ID" value="NZ_FOAP01000009.1"/>
</dbReference>
<keyword evidence="6" id="KW-0732">Signal</keyword>
<dbReference type="Pfam" id="PF01565">
    <property type="entry name" value="FAD_binding_4"/>
    <property type="match status" value="1"/>
</dbReference>